<dbReference type="InterPro" id="IPR043519">
    <property type="entry name" value="NT_sf"/>
</dbReference>
<protein>
    <recommendedName>
        <fullName evidence="3">DNA polymerase beta thumb domain-containing protein</fullName>
    </recommendedName>
</protein>
<evidence type="ECO:0000256" key="1">
    <source>
        <dbReference type="ARBA" id="ARBA00022679"/>
    </source>
</evidence>
<dbReference type="Gene3D" id="3.30.210.10">
    <property type="entry name" value="DNA polymerase, thumb domain"/>
    <property type="match status" value="1"/>
</dbReference>
<evidence type="ECO:0000313" key="4">
    <source>
        <dbReference type="EMBL" id="MCW1922700.1"/>
    </source>
</evidence>
<dbReference type="Gene3D" id="3.30.460.10">
    <property type="entry name" value="Beta Polymerase, domain 2"/>
    <property type="match status" value="1"/>
</dbReference>
<keyword evidence="2" id="KW-0548">Nucleotidyltransferase</keyword>
<dbReference type="PRINTS" id="PR00869">
    <property type="entry name" value="DNAPOLX"/>
</dbReference>
<reference evidence="4 5" key="1">
    <citation type="submission" date="2022-10" db="EMBL/GenBank/DDBJ databases">
        <title>Luteolibacter arcticus strain CCTCC AB 2014275, whole genome shotgun sequencing project.</title>
        <authorList>
            <person name="Zhao G."/>
            <person name="Shen L."/>
        </authorList>
    </citation>
    <scope>NUCLEOTIDE SEQUENCE [LARGE SCALE GENOMIC DNA]</scope>
    <source>
        <strain evidence="4 5">CCTCC AB 2014275</strain>
    </source>
</reference>
<evidence type="ECO:0000313" key="5">
    <source>
        <dbReference type="Proteomes" id="UP001320876"/>
    </source>
</evidence>
<feature type="domain" description="DNA polymerase beta thumb" evidence="3">
    <location>
        <begin position="127"/>
        <end position="190"/>
    </location>
</feature>
<accession>A0ABT3GHA7</accession>
<gene>
    <name evidence="4" type="ORF">OKA05_09055</name>
</gene>
<dbReference type="SUPFAM" id="SSF81301">
    <property type="entry name" value="Nucleotidyltransferase"/>
    <property type="match status" value="1"/>
</dbReference>
<dbReference type="PRINTS" id="PR00870">
    <property type="entry name" value="DNAPOLXBETA"/>
</dbReference>
<name>A0ABT3GHA7_9BACT</name>
<dbReference type="Pfam" id="PF14791">
    <property type="entry name" value="DNA_pol_B_thumb"/>
    <property type="match status" value="1"/>
</dbReference>
<keyword evidence="5" id="KW-1185">Reference proteome</keyword>
<dbReference type="InterPro" id="IPR022312">
    <property type="entry name" value="DNA_pol_X"/>
</dbReference>
<proteinExistence type="predicted"/>
<dbReference type="InterPro" id="IPR037160">
    <property type="entry name" value="DNA_Pol_thumb_sf"/>
</dbReference>
<sequence length="190" mass="20713">MKDPATKPRFDRDFALVAAGELAAVLEPLCSRMAIAGSIRRGKLLVGDVEILYIPRFEERPVDLLDMGLVNLADEAIAGMLASGILTKRPDKNGNTAWGDKNKLALHSSGVPIDLFSATDANWWNYLVCRTGPADSNTRIATAAQARGWKWNPYGSGFTRIATGETHACHSEEAVFAFVGLPYLPPEKRQ</sequence>
<evidence type="ECO:0000259" key="3">
    <source>
        <dbReference type="Pfam" id="PF14791"/>
    </source>
</evidence>
<dbReference type="EMBL" id="JAPDDT010000003">
    <property type="protein sequence ID" value="MCW1922700.1"/>
    <property type="molecule type" value="Genomic_DNA"/>
</dbReference>
<dbReference type="Proteomes" id="UP001320876">
    <property type="component" value="Unassembled WGS sequence"/>
</dbReference>
<comment type="caution">
    <text evidence="4">The sequence shown here is derived from an EMBL/GenBank/DDBJ whole genome shotgun (WGS) entry which is preliminary data.</text>
</comment>
<dbReference type="InterPro" id="IPR002008">
    <property type="entry name" value="DNA_pol_X_beta-like"/>
</dbReference>
<evidence type="ECO:0000256" key="2">
    <source>
        <dbReference type="ARBA" id="ARBA00022695"/>
    </source>
</evidence>
<dbReference type="RefSeq" id="WP_264486808.1">
    <property type="nucleotide sequence ID" value="NZ_JAPDDT010000003.1"/>
</dbReference>
<organism evidence="4 5">
    <name type="scientific">Luteolibacter arcticus</name>
    <dbReference type="NCBI Taxonomy" id="1581411"/>
    <lineage>
        <taxon>Bacteria</taxon>
        <taxon>Pseudomonadati</taxon>
        <taxon>Verrucomicrobiota</taxon>
        <taxon>Verrucomicrobiia</taxon>
        <taxon>Verrucomicrobiales</taxon>
        <taxon>Verrucomicrobiaceae</taxon>
        <taxon>Luteolibacter</taxon>
    </lineage>
</organism>
<keyword evidence="1" id="KW-0808">Transferase</keyword>
<dbReference type="InterPro" id="IPR029398">
    <property type="entry name" value="PolB_thumb"/>
</dbReference>